<dbReference type="PROSITE" id="PS00211">
    <property type="entry name" value="ABC_TRANSPORTER_1"/>
    <property type="match status" value="1"/>
</dbReference>
<keyword evidence="4" id="KW-1003">Cell membrane</keyword>
<keyword evidence="7" id="KW-0472">Membrane</keyword>
<dbReference type="GO" id="GO:0005886">
    <property type="term" value="C:plasma membrane"/>
    <property type="evidence" value="ECO:0007669"/>
    <property type="project" value="UniProtKB-SubCell"/>
</dbReference>
<evidence type="ECO:0000256" key="2">
    <source>
        <dbReference type="ARBA" id="ARBA00005417"/>
    </source>
</evidence>
<dbReference type="SUPFAM" id="SSF52540">
    <property type="entry name" value="P-loop containing nucleoside triphosphate hydrolases"/>
    <property type="match status" value="1"/>
</dbReference>
<protein>
    <submittedName>
        <fullName evidence="9">Amino acid ABC transporter ATP-binding protein</fullName>
    </submittedName>
</protein>
<reference evidence="9 10" key="1">
    <citation type="submission" date="2019-01" db="EMBL/GenBank/DDBJ databases">
        <authorList>
            <person name="Chen W.-M."/>
        </authorList>
    </citation>
    <scope>NUCLEOTIDE SEQUENCE [LARGE SCALE GENOMIC DNA]</scope>
    <source>
        <strain evidence="9 10">TER-1</strain>
    </source>
</reference>
<evidence type="ECO:0000256" key="3">
    <source>
        <dbReference type="ARBA" id="ARBA00022448"/>
    </source>
</evidence>
<organism evidence="9 10">
    <name type="scientific">Methylobacterium oryzihabitans</name>
    <dbReference type="NCBI Taxonomy" id="2499852"/>
    <lineage>
        <taxon>Bacteria</taxon>
        <taxon>Pseudomonadati</taxon>
        <taxon>Pseudomonadota</taxon>
        <taxon>Alphaproteobacteria</taxon>
        <taxon>Hyphomicrobiales</taxon>
        <taxon>Methylobacteriaceae</taxon>
        <taxon>Methylobacterium</taxon>
    </lineage>
</organism>
<dbReference type="AlphaFoldDB" id="A0A437PCS1"/>
<evidence type="ECO:0000313" key="10">
    <source>
        <dbReference type="Proteomes" id="UP000286997"/>
    </source>
</evidence>
<dbReference type="Proteomes" id="UP000286997">
    <property type="component" value="Unassembled WGS sequence"/>
</dbReference>
<sequence>MNPPVLSLVGLTKRFRGTLALDEVHLDIARGEVVALIGPSGCGKSTLLRAVTWLDPPDEGFVFLGGEPFGRERRGAVIRHHGRRRIDAMRPRIGLVFQQLNLWPHLSALDNVVRPQTVVLGRPREEAVARARELLAALGLADRADRFPDALSGGQKQRVAIARALAMDPALMLFDEPTSALDPELVGEVLALLRQLAAAGTTMLVVTHEIGFAANVADRIVFMDHGRIVESGPARSVLDNPADPRVAAFLRLVGRGGPAGATPEPRDVPH</sequence>
<dbReference type="InterPro" id="IPR017871">
    <property type="entry name" value="ABC_transporter-like_CS"/>
</dbReference>
<evidence type="ECO:0000256" key="1">
    <source>
        <dbReference type="ARBA" id="ARBA00004202"/>
    </source>
</evidence>
<proteinExistence type="inferred from homology"/>
<gene>
    <name evidence="9" type="ORF">EOE48_05485</name>
</gene>
<keyword evidence="6 9" id="KW-0067">ATP-binding</keyword>
<dbReference type="PROSITE" id="PS50893">
    <property type="entry name" value="ABC_TRANSPORTER_2"/>
    <property type="match status" value="1"/>
</dbReference>
<dbReference type="EMBL" id="SACP01000004">
    <property type="protein sequence ID" value="RVU20066.1"/>
    <property type="molecule type" value="Genomic_DNA"/>
</dbReference>
<keyword evidence="10" id="KW-1185">Reference proteome</keyword>
<feature type="domain" description="ABC transporter" evidence="8">
    <location>
        <begin position="6"/>
        <end position="250"/>
    </location>
</feature>
<dbReference type="Pfam" id="PF00005">
    <property type="entry name" value="ABC_tran"/>
    <property type="match status" value="1"/>
</dbReference>
<dbReference type="InterPro" id="IPR003593">
    <property type="entry name" value="AAA+_ATPase"/>
</dbReference>
<evidence type="ECO:0000256" key="7">
    <source>
        <dbReference type="ARBA" id="ARBA00023136"/>
    </source>
</evidence>
<keyword evidence="3" id="KW-0813">Transport</keyword>
<dbReference type="InterPro" id="IPR030679">
    <property type="entry name" value="ABC_ATPase_HisP-typ"/>
</dbReference>
<name>A0A437PCS1_9HYPH</name>
<comment type="caution">
    <text evidence="9">The sequence shown here is derived from an EMBL/GenBank/DDBJ whole genome shotgun (WGS) entry which is preliminary data.</text>
</comment>
<comment type="similarity">
    <text evidence="2">Belongs to the ABC transporter superfamily.</text>
</comment>
<evidence type="ECO:0000256" key="6">
    <source>
        <dbReference type="ARBA" id="ARBA00022840"/>
    </source>
</evidence>
<evidence type="ECO:0000313" key="9">
    <source>
        <dbReference type="EMBL" id="RVU20066.1"/>
    </source>
</evidence>
<dbReference type="GO" id="GO:0016887">
    <property type="term" value="F:ATP hydrolysis activity"/>
    <property type="evidence" value="ECO:0007669"/>
    <property type="project" value="InterPro"/>
</dbReference>
<dbReference type="InterPro" id="IPR003439">
    <property type="entry name" value="ABC_transporter-like_ATP-bd"/>
</dbReference>
<keyword evidence="5" id="KW-0547">Nucleotide-binding</keyword>
<dbReference type="OrthoDB" id="9802264at2"/>
<comment type="subcellular location">
    <subcellularLocation>
        <location evidence="1">Cell membrane</location>
        <topology evidence="1">Peripheral membrane protein</topology>
    </subcellularLocation>
</comment>
<evidence type="ECO:0000256" key="5">
    <source>
        <dbReference type="ARBA" id="ARBA00022741"/>
    </source>
</evidence>
<accession>A0A437PCS1</accession>
<dbReference type="PANTHER" id="PTHR43166:SF35">
    <property type="entry name" value="L-CYSTINE IMPORT ATP-BINDING PROTEIN TCYN"/>
    <property type="match status" value="1"/>
</dbReference>
<dbReference type="PIRSF" id="PIRSF039085">
    <property type="entry name" value="ABC_ATPase_HisP"/>
    <property type="match status" value="1"/>
</dbReference>
<evidence type="ECO:0000259" key="8">
    <source>
        <dbReference type="PROSITE" id="PS50893"/>
    </source>
</evidence>
<dbReference type="Gene3D" id="3.40.50.300">
    <property type="entry name" value="P-loop containing nucleotide triphosphate hydrolases"/>
    <property type="match status" value="1"/>
</dbReference>
<dbReference type="GO" id="GO:0005524">
    <property type="term" value="F:ATP binding"/>
    <property type="evidence" value="ECO:0007669"/>
    <property type="project" value="UniProtKB-KW"/>
</dbReference>
<dbReference type="PANTHER" id="PTHR43166">
    <property type="entry name" value="AMINO ACID IMPORT ATP-BINDING PROTEIN"/>
    <property type="match status" value="1"/>
</dbReference>
<dbReference type="RefSeq" id="WP_127727788.1">
    <property type="nucleotide sequence ID" value="NZ_SACP01000004.1"/>
</dbReference>
<evidence type="ECO:0000256" key="4">
    <source>
        <dbReference type="ARBA" id="ARBA00022475"/>
    </source>
</evidence>
<dbReference type="GO" id="GO:0015424">
    <property type="term" value="F:ABC-type amino acid transporter activity"/>
    <property type="evidence" value="ECO:0007669"/>
    <property type="project" value="InterPro"/>
</dbReference>
<dbReference type="InterPro" id="IPR027417">
    <property type="entry name" value="P-loop_NTPase"/>
</dbReference>
<dbReference type="SMART" id="SM00382">
    <property type="entry name" value="AAA"/>
    <property type="match status" value="1"/>
</dbReference>
<dbReference type="InterPro" id="IPR050086">
    <property type="entry name" value="MetN_ABC_transporter-like"/>
</dbReference>